<evidence type="ECO:0000313" key="1">
    <source>
        <dbReference type="EMBL" id="UPL02856.1"/>
    </source>
</evidence>
<keyword evidence="2" id="KW-1185">Reference proteome</keyword>
<gene>
    <name evidence="1" type="ORF">LCI18_013790</name>
</gene>
<dbReference type="Proteomes" id="UP000830768">
    <property type="component" value="Chromosome 12"/>
</dbReference>
<accession>A0ACD3ZNP8</accession>
<evidence type="ECO:0000313" key="2">
    <source>
        <dbReference type="Proteomes" id="UP000830768"/>
    </source>
</evidence>
<proteinExistence type="predicted"/>
<organism evidence="1 2">
    <name type="scientific">Fusarium solani subsp. cucurbitae</name>
    <name type="common">Neocosmosporum cucurbitae</name>
    <dbReference type="NCBI Taxonomy" id="2747967"/>
    <lineage>
        <taxon>Eukaryota</taxon>
        <taxon>Fungi</taxon>
        <taxon>Dikarya</taxon>
        <taxon>Ascomycota</taxon>
        <taxon>Pezizomycotina</taxon>
        <taxon>Sordariomycetes</taxon>
        <taxon>Hypocreomycetidae</taxon>
        <taxon>Hypocreales</taxon>
        <taxon>Nectriaceae</taxon>
        <taxon>Fusarium</taxon>
        <taxon>Fusarium solani species complex</taxon>
    </lineage>
</organism>
<reference evidence="1" key="1">
    <citation type="submission" date="2021-11" db="EMBL/GenBank/DDBJ databases">
        <title>Fusarium solani-melongenae Genome sequencing and assembly.</title>
        <authorList>
            <person name="Xie S."/>
            <person name="Huang L."/>
            <person name="Zhang X."/>
        </authorList>
    </citation>
    <scope>NUCLEOTIDE SEQUENCE</scope>
    <source>
        <strain evidence="1">CRI 24-3</strain>
    </source>
</reference>
<dbReference type="EMBL" id="CP090040">
    <property type="protein sequence ID" value="UPL02856.1"/>
    <property type="molecule type" value="Genomic_DNA"/>
</dbReference>
<name>A0ACD3ZNP8_FUSSC</name>
<sequence length="302" mass="32858">MPNPPHQANNPEITALPVTASVEEVSNAIRRDIGLIIKNFLSLEDIKQIHREVGPHYGKTGSYNGTLFNADDPPVSGLYGKSYTVAHKMLNHPLYRDVAKELLPRSTNVSSLRYPWKGETRRKCISNPVLATSQAFSRKGPSAAQPLHRDDTPQHPIHPEGSSASSLLGLLVAGTLLVGSHVYGDDRPPVDPALCSTAEIDIGDAITIIGSIWHGAGEIKANERRIIYSMHMTKGCYTSDENQFLAIPWEIVEKYDPQLQALLGYTISQPNLNTVEQQDATEVINNTEGVGLVSLAGTPVAI</sequence>
<protein>
    <submittedName>
        <fullName evidence="1">Uncharacterized protein</fullName>
    </submittedName>
</protein>